<feature type="region of interest" description="Disordered" evidence="1">
    <location>
        <begin position="1"/>
        <end position="24"/>
    </location>
</feature>
<dbReference type="AlphaFoldDB" id="A0A1D2N512"/>
<name>A0A1D2N512_ORCCI</name>
<feature type="non-terminal residue" evidence="2">
    <location>
        <position position="1"/>
    </location>
</feature>
<dbReference type="EMBL" id="LJIJ01000237">
    <property type="protein sequence ID" value="ODN00036.1"/>
    <property type="molecule type" value="Genomic_DNA"/>
</dbReference>
<keyword evidence="3" id="KW-1185">Reference proteome</keyword>
<accession>A0A1D2N512</accession>
<evidence type="ECO:0000313" key="2">
    <source>
        <dbReference type="EMBL" id="ODN00036.1"/>
    </source>
</evidence>
<organism evidence="2 3">
    <name type="scientific">Orchesella cincta</name>
    <name type="common">Springtail</name>
    <name type="synonym">Podura cincta</name>
    <dbReference type="NCBI Taxonomy" id="48709"/>
    <lineage>
        <taxon>Eukaryota</taxon>
        <taxon>Metazoa</taxon>
        <taxon>Ecdysozoa</taxon>
        <taxon>Arthropoda</taxon>
        <taxon>Hexapoda</taxon>
        <taxon>Collembola</taxon>
        <taxon>Entomobryomorpha</taxon>
        <taxon>Entomobryoidea</taxon>
        <taxon>Orchesellidae</taxon>
        <taxon>Orchesellinae</taxon>
        <taxon>Orchesella</taxon>
    </lineage>
</organism>
<protein>
    <submittedName>
        <fullName evidence="2">Uncharacterized protein</fullName>
    </submittedName>
</protein>
<dbReference type="Proteomes" id="UP000094527">
    <property type="component" value="Unassembled WGS sequence"/>
</dbReference>
<comment type="caution">
    <text evidence="2">The sequence shown here is derived from an EMBL/GenBank/DDBJ whole genome shotgun (WGS) entry which is preliminary data.</text>
</comment>
<dbReference type="OrthoDB" id="10671334at2759"/>
<sequence>SRRNEKADDVDENNTPRASPCKSPAMMENFIFRQKLGLSCRQTIDNNNGSTAQESGVSNPTVSRCLFGLPDPKLVKDLVREIELKNALSFGKRFNFDIIQGEPFPGGKLVKKGANDISDESISDEENIAVEEEDGGSFMWTESYDQDYMAKCNNHACEPSLIGPNRRTVSLLFAPIVSNHQFSSSSPSLSPASSSPTSPLSSSEESPIPSSQQSGSSALKKDSRKSLIRNGSSLSLCNNRSSVADKNQMNSQHHLHPHLHNIQHPPSAKKSSSAHQIIAKYTNNLLRHALNKKPRKSLITDFLKARRRQHQLQKKRTP</sequence>
<reference evidence="2 3" key="1">
    <citation type="journal article" date="2016" name="Genome Biol. Evol.">
        <title>Gene Family Evolution Reflects Adaptation to Soil Environmental Stressors in the Genome of the Collembolan Orchesella cincta.</title>
        <authorList>
            <person name="Faddeeva-Vakhrusheva A."/>
            <person name="Derks M.F."/>
            <person name="Anvar S.Y."/>
            <person name="Agamennone V."/>
            <person name="Suring W."/>
            <person name="Smit S."/>
            <person name="van Straalen N.M."/>
            <person name="Roelofs D."/>
        </authorList>
    </citation>
    <scope>NUCLEOTIDE SEQUENCE [LARGE SCALE GENOMIC DNA]</scope>
    <source>
        <tissue evidence="2">Mixed pool</tissue>
    </source>
</reference>
<gene>
    <name evidence="2" type="ORF">Ocin01_06647</name>
</gene>
<evidence type="ECO:0000313" key="3">
    <source>
        <dbReference type="Proteomes" id="UP000094527"/>
    </source>
</evidence>
<feature type="compositionally biased region" description="Low complexity" evidence="1">
    <location>
        <begin position="183"/>
        <end position="218"/>
    </location>
</feature>
<feature type="region of interest" description="Disordered" evidence="1">
    <location>
        <begin position="182"/>
        <end position="225"/>
    </location>
</feature>
<proteinExistence type="predicted"/>
<evidence type="ECO:0000256" key="1">
    <source>
        <dbReference type="SAM" id="MobiDB-lite"/>
    </source>
</evidence>